<dbReference type="EMBL" id="JAHWGI010001407">
    <property type="protein sequence ID" value="KAK3929901.1"/>
    <property type="molecule type" value="Genomic_DNA"/>
</dbReference>
<dbReference type="InterPro" id="IPR011989">
    <property type="entry name" value="ARM-like"/>
</dbReference>
<name>A0AAE1LRH1_9NEOP</name>
<gene>
    <name evidence="3" type="ORF">KUF71_020885</name>
</gene>
<sequence>STCRLFHLLKMAMNVDWFRQTIDRIAVSDSRRELLSELKVGLCGLSAREATSVANVVPLGAIFDSLNTNEKEQLDLACDVLGKLLGALEPSIVLAQYGQQIQHTLIHPSPRAKELVLRELDRAVSGRIEMVERLSAEQDLLVCIVDCLCLEELSVARYAVSLLKHLGSCPAGLTALYSPVTMQALQTASSKGDIIRFRVYEVVVAVSADSDDGLRASQTSGFLGGLFSELRGDDVLAQLNVLEMTTALALKQHSLVFLDQQGILDFLAEKLTNAENDPLSSFLVPGLIKFFGNVAQSRPDEMIKRFPSLVSMMFETLEAGDPAVLGTGMETLGFIATTLKGKYMLQSLGEGTRLPETMRRMVEKLPSLPIEMKVRLLNSIANILQLNVSDQNNQSLSMTKRWFEALSPQPMDFVMSLCRQPFPETRLAGFQLMLVLATNPWGQEYIVRAPGVVEYLMDRSTESIKSCKDAKFEVVRSLVTSPSSSTVMSPEVLDQLREFMQQGEFYARGETEVAIEGAS</sequence>
<comment type="similarity">
    <text evidence="1">Belongs to the proteasome subunit S5B/HSM3 family.</text>
</comment>
<evidence type="ECO:0000256" key="1">
    <source>
        <dbReference type="ARBA" id="ARBA00006823"/>
    </source>
</evidence>
<organism evidence="3 4">
    <name type="scientific">Frankliniella fusca</name>
    <dbReference type="NCBI Taxonomy" id="407009"/>
    <lineage>
        <taxon>Eukaryota</taxon>
        <taxon>Metazoa</taxon>
        <taxon>Ecdysozoa</taxon>
        <taxon>Arthropoda</taxon>
        <taxon>Hexapoda</taxon>
        <taxon>Insecta</taxon>
        <taxon>Pterygota</taxon>
        <taxon>Neoptera</taxon>
        <taxon>Paraneoptera</taxon>
        <taxon>Thysanoptera</taxon>
        <taxon>Terebrantia</taxon>
        <taxon>Thripoidea</taxon>
        <taxon>Thripidae</taxon>
        <taxon>Frankliniella</taxon>
    </lineage>
</organism>
<dbReference type="PANTHER" id="PTHR13554:SF10">
    <property type="entry name" value="26S PROTEASOME NON-ATPASE REGULATORY SUBUNIT 5"/>
    <property type="match status" value="1"/>
</dbReference>
<dbReference type="SUPFAM" id="SSF48371">
    <property type="entry name" value="ARM repeat"/>
    <property type="match status" value="1"/>
</dbReference>
<dbReference type="InterPro" id="IPR019538">
    <property type="entry name" value="PSMD5"/>
</dbReference>
<dbReference type="AlphaFoldDB" id="A0AAE1LRH1"/>
<dbReference type="GO" id="GO:0043248">
    <property type="term" value="P:proteasome assembly"/>
    <property type="evidence" value="ECO:0007669"/>
    <property type="project" value="InterPro"/>
</dbReference>
<reference evidence="3" key="2">
    <citation type="journal article" date="2023" name="BMC Genomics">
        <title>Pest status, molecular evolution, and epigenetic factors derived from the genome assembly of Frankliniella fusca, a thysanopteran phytovirus vector.</title>
        <authorList>
            <person name="Catto M.A."/>
            <person name="Labadie P.E."/>
            <person name="Jacobson A.L."/>
            <person name="Kennedy G.G."/>
            <person name="Srinivasan R."/>
            <person name="Hunt B.G."/>
        </authorList>
    </citation>
    <scope>NUCLEOTIDE SEQUENCE</scope>
    <source>
        <strain evidence="3">PL_HMW_Pooled</strain>
    </source>
</reference>
<dbReference type="InterPro" id="IPR016024">
    <property type="entry name" value="ARM-type_fold"/>
</dbReference>
<evidence type="ECO:0000256" key="2">
    <source>
        <dbReference type="ARBA" id="ARBA00014933"/>
    </source>
</evidence>
<comment type="caution">
    <text evidence="3">The sequence shown here is derived from an EMBL/GenBank/DDBJ whole genome shotgun (WGS) entry which is preliminary data.</text>
</comment>
<dbReference type="Proteomes" id="UP001219518">
    <property type="component" value="Unassembled WGS sequence"/>
</dbReference>
<evidence type="ECO:0000313" key="4">
    <source>
        <dbReference type="Proteomes" id="UP001219518"/>
    </source>
</evidence>
<accession>A0AAE1LRH1</accession>
<reference evidence="3" key="1">
    <citation type="submission" date="2021-07" db="EMBL/GenBank/DDBJ databases">
        <authorList>
            <person name="Catto M.A."/>
            <person name="Jacobson A."/>
            <person name="Kennedy G."/>
            <person name="Labadie P."/>
            <person name="Hunt B.G."/>
            <person name="Srinivasan R."/>
        </authorList>
    </citation>
    <scope>NUCLEOTIDE SEQUENCE</scope>
    <source>
        <strain evidence="3">PL_HMW_Pooled</strain>
        <tissue evidence="3">Head</tissue>
    </source>
</reference>
<keyword evidence="4" id="KW-1185">Reference proteome</keyword>
<dbReference type="Pfam" id="PF10508">
    <property type="entry name" value="Proteasom_PSMB"/>
    <property type="match status" value="1"/>
</dbReference>
<feature type="non-terminal residue" evidence="3">
    <location>
        <position position="1"/>
    </location>
</feature>
<evidence type="ECO:0000313" key="3">
    <source>
        <dbReference type="EMBL" id="KAK3929901.1"/>
    </source>
</evidence>
<dbReference type="GO" id="GO:0005829">
    <property type="term" value="C:cytosol"/>
    <property type="evidence" value="ECO:0007669"/>
    <property type="project" value="TreeGrafter"/>
</dbReference>
<keyword evidence="3" id="KW-0647">Proteasome</keyword>
<protein>
    <recommendedName>
        <fullName evidence="2">26S proteasome non-ATPase regulatory subunit 5</fullName>
    </recommendedName>
</protein>
<dbReference type="PANTHER" id="PTHR13554">
    <property type="entry name" value="26S PROTEASOME NON-ATPASE REGULATORY SUBUNIT 5-RELATED"/>
    <property type="match status" value="1"/>
</dbReference>
<proteinExistence type="inferred from homology"/>
<dbReference type="GO" id="GO:0000502">
    <property type="term" value="C:proteasome complex"/>
    <property type="evidence" value="ECO:0007669"/>
    <property type="project" value="UniProtKB-KW"/>
</dbReference>
<dbReference type="Gene3D" id="1.25.10.10">
    <property type="entry name" value="Leucine-rich Repeat Variant"/>
    <property type="match status" value="1"/>
</dbReference>